<dbReference type="EMBL" id="JBBPDW010000004">
    <property type="protein sequence ID" value="KAK7553688.1"/>
    <property type="molecule type" value="Genomic_DNA"/>
</dbReference>
<comment type="caution">
    <text evidence="1">The sequence shown here is derived from an EMBL/GenBank/DDBJ whole genome shotgun (WGS) entry which is preliminary data.</text>
</comment>
<evidence type="ECO:0000313" key="2">
    <source>
        <dbReference type="Proteomes" id="UP001365128"/>
    </source>
</evidence>
<organism evidence="1 2">
    <name type="scientific">Phyllosticta citricarpa</name>
    <dbReference type="NCBI Taxonomy" id="55181"/>
    <lineage>
        <taxon>Eukaryota</taxon>
        <taxon>Fungi</taxon>
        <taxon>Dikarya</taxon>
        <taxon>Ascomycota</taxon>
        <taxon>Pezizomycotina</taxon>
        <taxon>Dothideomycetes</taxon>
        <taxon>Dothideomycetes incertae sedis</taxon>
        <taxon>Botryosphaeriales</taxon>
        <taxon>Phyllostictaceae</taxon>
        <taxon>Phyllosticta</taxon>
    </lineage>
</organism>
<dbReference type="InterPro" id="IPR038021">
    <property type="entry name" value="Putative_hydro-lyase"/>
</dbReference>
<reference evidence="1 2" key="1">
    <citation type="submission" date="2024-04" db="EMBL/GenBank/DDBJ databases">
        <title>Phyllosticta paracitricarpa is synonymous to the EU quarantine fungus P. citricarpa based on phylogenomic analyses.</title>
        <authorList>
            <consortium name="Lawrence Berkeley National Laboratory"/>
            <person name="Van Ingen-Buijs V.A."/>
            <person name="Van Westerhoven A.C."/>
            <person name="Haridas S."/>
            <person name="Skiadas P."/>
            <person name="Martin F."/>
            <person name="Groenewald J.Z."/>
            <person name="Crous P.W."/>
            <person name="Seidl M.F."/>
        </authorList>
    </citation>
    <scope>NUCLEOTIDE SEQUENCE [LARGE SCALE GENOMIC DNA]</scope>
    <source>
        <strain evidence="1 2">CBS 122670</strain>
    </source>
</reference>
<dbReference type="PANTHER" id="PTHR32022">
    <property type="entry name" value="D-GLUTAMATE CYCLASE, MITOCHONDRIAL"/>
    <property type="match status" value="1"/>
</dbReference>
<dbReference type="Gene3D" id="3.40.1640.10">
    <property type="entry name" value="PSTPO5379-like"/>
    <property type="match status" value="1"/>
</dbReference>
<gene>
    <name evidence="1" type="ORF">IWX46DRAFT_667027</name>
</gene>
<accession>A0ABR1MNR5</accession>
<dbReference type="PANTHER" id="PTHR32022:SF10">
    <property type="entry name" value="D-GLUTAMATE CYCLASE, MITOCHONDRIAL"/>
    <property type="match status" value="1"/>
</dbReference>
<sequence length="121" mass="12684">MSATPVGSISTPAVPDGLAAHHAARDNAILSTSCVAPGFLQANLIVLPSRYTSDFRLLCKCNPVPCPLLAESADVGTFDELKSWVDGVAGESVARGIDIRKDAPQFMVYKLGGHTSLKEGT</sequence>
<keyword evidence="2" id="KW-1185">Reference proteome</keyword>
<evidence type="ECO:0000313" key="1">
    <source>
        <dbReference type="EMBL" id="KAK7553688.1"/>
    </source>
</evidence>
<protein>
    <submittedName>
        <fullName evidence="1">Uncharacterized protein</fullName>
    </submittedName>
</protein>
<dbReference type="SUPFAM" id="SSF160920">
    <property type="entry name" value="PSTPO5379-like"/>
    <property type="match status" value="1"/>
</dbReference>
<proteinExistence type="predicted"/>
<dbReference type="Proteomes" id="UP001365128">
    <property type="component" value="Unassembled WGS sequence"/>
</dbReference>
<name>A0ABR1MNR5_9PEZI</name>